<reference evidence="1" key="1">
    <citation type="submission" date="2021-06" db="EMBL/GenBank/DDBJ databases">
        <authorList>
            <person name="Kallberg Y."/>
            <person name="Tangrot J."/>
            <person name="Rosling A."/>
        </authorList>
    </citation>
    <scope>NUCLEOTIDE SEQUENCE</scope>
    <source>
        <strain evidence="1">CL551</strain>
    </source>
</reference>
<dbReference type="AlphaFoldDB" id="A0A9N9HQ72"/>
<feature type="non-terminal residue" evidence="1">
    <location>
        <position position="1"/>
    </location>
</feature>
<keyword evidence="2" id="KW-1185">Reference proteome</keyword>
<proteinExistence type="predicted"/>
<protein>
    <submittedName>
        <fullName evidence="1">3179_t:CDS:1</fullName>
    </submittedName>
</protein>
<comment type="caution">
    <text evidence="1">The sequence shown here is derived from an EMBL/GenBank/DDBJ whole genome shotgun (WGS) entry which is preliminary data.</text>
</comment>
<dbReference type="OrthoDB" id="4388755at2759"/>
<dbReference type="Proteomes" id="UP000789342">
    <property type="component" value="Unassembled WGS sequence"/>
</dbReference>
<evidence type="ECO:0000313" key="1">
    <source>
        <dbReference type="EMBL" id="CAG8699882.1"/>
    </source>
</evidence>
<organism evidence="1 2">
    <name type="scientific">Acaulospora morrowiae</name>
    <dbReference type="NCBI Taxonomy" id="94023"/>
    <lineage>
        <taxon>Eukaryota</taxon>
        <taxon>Fungi</taxon>
        <taxon>Fungi incertae sedis</taxon>
        <taxon>Mucoromycota</taxon>
        <taxon>Glomeromycotina</taxon>
        <taxon>Glomeromycetes</taxon>
        <taxon>Diversisporales</taxon>
        <taxon>Acaulosporaceae</taxon>
        <taxon>Acaulospora</taxon>
    </lineage>
</organism>
<dbReference type="EMBL" id="CAJVPV010016832">
    <property type="protein sequence ID" value="CAG8699882.1"/>
    <property type="molecule type" value="Genomic_DNA"/>
</dbReference>
<sequence>CDRNSYCLGFGACANCPISGQIGCGGNCTDPNTDSGNCGDCDNACPGGKYCSGGKCVCLPQLTDCSGTCVDLTSNNNNCKACGNKCGSNQSCCGG</sequence>
<feature type="non-terminal residue" evidence="1">
    <location>
        <position position="95"/>
    </location>
</feature>
<gene>
    <name evidence="1" type="ORF">AMORRO_LOCUS12064</name>
</gene>
<evidence type="ECO:0000313" key="2">
    <source>
        <dbReference type="Proteomes" id="UP000789342"/>
    </source>
</evidence>
<accession>A0A9N9HQ72</accession>
<name>A0A9N9HQ72_9GLOM</name>